<protein>
    <submittedName>
        <fullName evidence="3 4">Uncharacterized protein</fullName>
    </submittedName>
</protein>
<dbReference type="Proteomes" id="UP000035681">
    <property type="component" value="Unplaced"/>
</dbReference>
<dbReference type="WBParaSite" id="SSTP_0000404000.1">
    <property type="protein sequence ID" value="SSTP_0000404000.1"/>
    <property type="gene ID" value="SSTP_0000404000"/>
</dbReference>
<proteinExistence type="predicted"/>
<accession>A0A0K0E3G8</accession>
<evidence type="ECO:0000313" key="2">
    <source>
        <dbReference type="Proteomes" id="UP000035681"/>
    </source>
</evidence>
<keyword evidence="2" id="KW-1185">Reference proteome</keyword>
<dbReference type="WBParaSite" id="TCONS_00008307.p1">
    <property type="protein sequence ID" value="TCONS_00008307.p1"/>
    <property type="gene ID" value="XLOC_006260"/>
</dbReference>
<organism evidence="3">
    <name type="scientific">Strongyloides stercoralis</name>
    <name type="common">Threadworm</name>
    <dbReference type="NCBI Taxonomy" id="6248"/>
    <lineage>
        <taxon>Eukaryota</taxon>
        <taxon>Metazoa</taxon>
        <taxon>Ecdysozoa</taxon>
        <taxon>Nematoda</taxon>
        <taxon>Chromadorea</taxon>
        <taxon>Rhabditida</taxon>
        <taxon>Tylenchina</taxon>
        <taxon>Panagrolaimomorpha</taxon>
        <taxon>Strongyloidoidea</taxon>
        <taxon>Strongyloididae</taxon>
        <taxon>Strongyloides</taxon>
    </lineage>
</organism>
<evidence type="ECO:0000313" key="4">
    <source>
        <dbReference type="WBParaSite" id="TCONS_00008307.p1"/>
    </source>
</evidence>
<feature type="coiled-coil region" evidence="1">
    <location>
        <begin position="49"/>
        <end position="76"/>
    </location>
</feature>
<reference evidence="3" key="1">
    <citation type="submission" date="2015-08" db="UniProtKB">
        <authorList>
            <consortium name="WormBaseParasite"/>
        </authorList>
    </citation>
    <scope>IDENTIFICATION</scope>
</reference>
<keyword evidence="1" id="KW-0175">Coiled coil</keyword>
<evidence type="ECO:0000256" key="1">
    <source>
        <dbReference type="SAM" id="Coils"/>
    </source>
</evidence>
<sequence>MTKLNNFWKSFEEHLEELKPGNEISIQFTSDSTLDDSSVLYNVSTKKEIIKKDAAKKRLEKKKKEARMRRANCIETSEGYSTFMKTDTDSCNCCDTFNQEFSFGMKELKAMVYNMKYLKTIVNNAKELTKMLEIHCEQG</sequence>
<evidence type="ECO:0000313" key="3">
    <source>
        <dbReference type="WBParaSite" id="SSTP_0000404000.1"/>
    </source>
</evidence>
<dbReference type="AlphaFoldDB" id="A0A0K0E3G8"/>
<name>A0A0K0E3G8_STRER</name>